<dbReference type="AlphaFoldDB" id="A0A1Y2A4F9"/>
<dbReference type="GO" id="GO:0010181">
    <property type="term" value="F:FMN binding"/>
    <property type="evidence" value="ECO:0007669"/>
    <property type="project" value="InterPro"/>
</dbReference>
<dbReference type="InterPro" id="IPR045247">
    <property type="entry name" value="Oye-like"/>
</dbReference>
<feature type="compositionally biased region" description="Polar residues" evidence="1">
    <location>
        <begin position="15"/>
        <end position="24"/>
    </location>
</feature>
<proteinExistence type="predicted"/>
<accession>A0A1Y2A4F9</accession>
<evidence type="ECO:0000259" key="2">
    <source>
        <dbReference type="Pfam" id="PF00724"/>
    </source>
</evidence>
<dbReference type="InterPro" id="IPR001155">
    <property type="entry name" value="OxRdtase_FMN_N"/>
</dbReference>
<organism evidence="3 4">
    <name type="scientific">Clohesyomyces aquaticus</name>
    <dbReference type="NCBI Taxonomy" id="1231657"/>
    <lineage>
        <taxon>Eukaryota</taxon>
        <taxon>Fungi</taxon>
        <taxon>Dikarya</taxon>
        <taxon>Ascomycota</taxon>
        <taxon>Pezizomycotina</taxon>
        <taxon>Dothideomycetes</taxon>
        <taxon>Pleosporomycetidae</taxon>
        <taxon>Pleosporales</taxon>
        <taxon>Lindgomycetaceae</taxon>
        <taxon>Clohesyomyces</taxon>
    </lineage>
</organism>
<dbReference type="OrthoDB" id="2130169at2759"/>
<dbReference type="InterPro" id="IPR013785">
    <property type="entry name" value="Aldolase_TIM"/>
</dbReference>
<dbReference type="PANTHER" id="PTHR22893">
    <property type="entry name" value="NADH OXIDOREDUCTASE-RELATED"/>
    <property type="match status" value="1"/>
</dbReference>
<dbReference type="Pfam" id="PF00724">
    <property type="entry name" value="Oxidored_FMN"/>
    <property type="match status" value="1"/>
</dbReference>
<keyword evidence="4" id="KW-1185">Reference proteome</keyword>
<gene>
    <name evidence="3" type="ORF">BCR34DRAFT_621944</name>
</gene>
<evidence type="ECO:0000313" key="3">
    <source>
        <dbReference type="EMBL" id="ORY17220.1"/>
    </source>
</evidence>
<dbReference type="GO" id="GO:0003959">
    <property type="term" value="F:NADPH dehydrogenase activity"/>
    <property type="evidence" value="ECO:0007669"/>
    <property type="project" value="TreeGrafter"/>
</dbReference>
<dbReference type="Gene3D" id="3.20.20.70">
    <property type="entry name" value="Aldolase class I"/>
    <property type="match status" value="1"/>
</dbReference>
<dbReference type="Proteomes" id="UP000193144">
    <property type="component" value="Unassembled WGS sequence"/>
</dbReference>
<protein>
    <recommendedName>
        <fullName evidence="2">NADH:flavin oxidoreductase/NADH oxidase N-terminal domain-containing protein</fullName>
    </recommendedName>
</protein>
<comment type="caution">
    <text evidence="3">The sequence shown here is derived from an EMBL/GenBank/DDBJ whole genome shotgun (WGS) entry which is preliminary data.</text>
</comment>
<dbReference type="STRING" id="1231657.A0A1Y2A4F9"/>
<feature type="domain" description="NADH:flavin oxidoreductase/NADH oxidase N-terminal" evidence="2">
    <location>
        <begin position="418"/>
        <end position="735"/>
    </location>
</feature>
<evidence type="ECO:0000256" key="1">
    <source>
        <dbReference type="SAM" id="MobiDB-lite"/>
    </source>
</evidence>
<dbReference type="FunFam" id="3.20.20.70:FF:000138">
    <property type="entry name" value="NADPH dehydrogenase 1"/>
    <property type="match status" value="1"/>
</dbReference>
<sequence>MAQYTSARKSDIRNEPSSSGQFQFVSVRGPDDVKDQNAKRIARSHAVARGLQKKRDLQQKSGLNFRAVSCRANRAELASKRIASHALGPSQLFLSFEAPDAFQTLAAEAPRLQVLLNQLKTQNAAQPVFSILDELVLKSLHSVLRRGLDDHAFLSAFMLTCTFAVTSSSIDKRYLCYQSEALSAIRQRMNRSDLNASVLTGSDRIVDHTTFSELQWRRDPFSSNFFVLPPGFQPHSHLLGGEFVEILKDISALQCIRDSYFLGTEDVISMAHIDNHQASIQSRLVSLPHLSTFAECCHLAAYLCSAMLRCRIWRTSTVPSHLSFQLLCKLQESNNDVIWEGRTDILAWMLYIGGAFAPTGPIRSDYASLLHLNQSTRIRWLYTSWPELLAILKQFIWSEKAFQSQVKGFWEDFERDYHRIGMAPLTRLRATDDRVPTPLMKEYYGQRAAVPGTLIISEGAIISASDCAGFPNAPGIWREDQVTAWRAITDEVHSKGCPIFCQLFRFGRAADAESAAEQGLPFLAPSAIPIENGGPVPRAMSVGEIEDTILDFVQSSQNAIRAGFDGVEINCCNGYLLDQFLQDVSNTRTDAYGGSVENRSRFLNNLIKAVANAIGPQRVGLRLSPWGTFQGMRMTDPIPQFTDVILKTRRSNIAYLHLVESRISGAEDSDGHETLDFAYDLWEGPLLIAGGYKTEEARELVDKRYPDKDIMVIFGRRFLANPDLVFRIQQGLELNAHDRSTFYVMGSPVGYVDYPFSNEYLTGRGVGEVVSR</sequence>
<dbReference type="CDD" id="cd02933">
    <property type="entry name" value="OYE_like_FMN"/>
    <property type="match status" value="1"/>
</dbReference>
<dbReference type="SUPFAM" id="SSF51395">
    <property type="entry name" value="FMN-linked oxidoreductases"/>
    <property type="match status" value="1"/>
</dbReference>
<name>A0A1Y2A4F9_9PLEO</name>
<feature type="region of interest" description="Disordered" evidence="1">
    <location>
        <begin position="1"/>
        <end position="33"/>
    </location>
</feature>
<dbReference type="EMBL" id="MCFA01000013">
    <property type="protein sequence ID" value="ORY17220.1"/>
    <property type="molecule type" value="Genomic_DNA"/>
</dbReference>
<reference evidence="3 4" key="1">
    <citation type="submission" date="2016-07" db="EMBL/GenBank/DDBJ databases">
        <title>Pervasive Adenine N6-methylation of Active Genes in Fungi.</title>
        <authorList>
            <consortium name="DOE Joint Genome Institute"/>
            <person name="Mondo S.J."/>
            <person name="Dannebaum R.O."/>
            <person name="Kuo R.C."/>
            <person name="Labutti K."/>
            <person name="Haridas S."/>
            <person name="Kuo A."/>
            <person name="Salamov A."/>
            <person name="Ahrendt S.R."/>
            <person name="Lipzen A."/>
            <person name="Sullivan W."/>
            <person name="Andreopoulos W.B."/>
            <person name="Clum A."/>
            <person name="Lindquist E."/>
            <person name="Daum C."/>
            <person name="Ramamoorthy G.K."/>
            <person name="Gryganskyi A."/>
            <person name="Culley D."/>
            <person name="Magnuson J.K."/>
            <person name="James T.Y."/>
            <person name="O'Malley M.A."/>
            <person name="Stajich J.E."/>
            <person name="Spatafora J.W."/>
            <person name="Visel A."/>
            <person name="Grigoriev I.V."/>
        </authorList>
    </citation>
    <scope>NUCLEOTIDE SEQUENCE [LARGE SCALE GENOMIC DNA]</scope>
    <source>
        <strain evidence="3 4">CBS 115471</strain>
    </source>
</reference>
<evidence type="ECO:0000313" key="4">
    <source>
        <dbReference type="Proteomes" id="UP000193144"/>
    </source>
</evidence>
<dbReference type="PANTHER" id="PTHR22893:SF91">
    <property type="entry name" value="NADPH DEHYDROGENASE 2-RELATED"/>
    <property type="match status" value="1"/>
</dbReference>